<evidence type="ECO:0000313" key="1">
    <source>
        <dbReference type="EMBL" id="GCD10500.1"/>
    </source>
</evidence>
<organism evidence="1 2">
    <name type="scientific">Clostridium tagluense</name>
    <dbReference type="NCBI Taxonomy" id="360422"/>
    <lineage>
        <taxon>Bacteria</taxon>
        <taxon>Bacillati</taxon>
        <taxon>Bacillota</taxon>
        <taxon>Clostridia</taxon>
        <taxon>Eubacteriales</taxon>
        <taxon>Clostridiaceae</taxon>
        <taxon>Clostridium</taxon>
    </lineage>
</organism>
<dbReference type="AlphaFoldDB" id="A0A401ULU3"/>
<protein>
    <submittedName>
        <fullName evidence="1">Uncharacterized protein</fullName>
    </submittedName>
</protein>
<comment type="caution">
    <text evidence="1">The sequence shown here is derived from an EMBL/GenBank/DDBJ whole genome shotgun (WGS) entry which is preliminary data.</text>
</comment>
<dbReference type="OrthoDB" id="9823999at2"/>
<dbReference type="RefSeq" id="WP_125001229.1">
    <property type="nucleotide sequence ID" value="NZ_BHYK01000010.1"/>
</dbReference>
<dbReference type="Proteomes" id="UP000287872">
    <property type="component" value="Unassembled WGS sequence"/>
</dbReference>
<evidence type="ECO:0000313" key="2">
    <source>
        <dbReference type="Proteomes" id="UP000287872"/>
    </source>
</evidence>
<sequence>MTNETLELICRNADISVGTPIGDVGIILDVIENTKNRKFQYLRNGELRSHGWNLRFNGKPLPKGCFGYQDIIILLEDNIPVGIVFPMGESDLHVLVLEEYQGRGIMSDFMSSGIVHQLNPRLSSISTNYSLEFEPEMYSKMKHLASKAGLELRMSS</sequence>
<proteinExistence type="predicted"/>
<reference evidence="1 2" key="1">
    <citation type="submission" date="2018-11" db="EMBL/GenBank/DDBJ databases">
        <title>Genome sequencing and assembly of Clostridium tagluense strain A121.</title>
        <authorList>
            <person name="Murakami T."/>
            <person name="Segawa T."/>
            <person name="Shcherbakova V.A."/>
            <person name="Mori H."/>
            <person name="Yoshimura Y."/>
        </authorList>
    </citation>
    <scope>NUCLEOTIDE SEQUENCE [LARGE SCALE GENOMIC DNA]</scope>
    <source>
        <strain evidence="1 2">A121</strain>
    </source>
</reference>
<gene>
    <name evidence="1" type="ORF">Ctaglu_21230</name>
</gene>
<keyword evidence="2" id="KW-1185">Reference proteome</keyword>
<accession>A0A401ULU3</accession>
<name>A0A401ULU3_9CLOT</name>
<dbReference type="EMBL" id="BHYK01000010">
    <property type="protein sequence ID" value="GCD10500.1"/>
    <property type="molecule type" value="Genomic_DNA"/>
</dbReference>